<organism evidence="1 2">
    <name type="scientific">Sporolactobacillus inulinus</name>
    <dbReference type="NCBI Taxonomy" id="2078"/>
    <lineage>
        <taxon>Bacteria</taxon>
        <taxon>Bacillati</taxon>
        <taxon>Bacillota</taxon>
        <taxon>Bacilli</taxon>
        <taxon>Bacillales</taxon>
        <taxon>Sporolactobacillaceae</taxon>
        <taxon>Sporolactobacillus</taxon>
    </lineage>
</organism>
<gene>
    <name evidence="1" type="ORF">NBRC111894_986</name>
</gene>
<protein>
    <submittedName>
        <fullName evidence="1">Uncharacterized protein</fullName>
    </submittedName>
</protein>
<name>A0A4Y1Z8Q4_9BACL</name>
<reference evidence="1 2" key="1">
    <citation type="submission" date="2017-11" db="EMBL/GenBank/DDBJ databases">
        <title>Draft Genome Sequence of Sporolactobacillus inulinus NBRC 111894 Isolated from Koso, a Japanese Sugar-Vegetable Fermented Beverage.</title>
        <authorList>
            <person name="Chiou T.Y."/>
            <person name="Oshima K."/>
            <person name="Suda W."/>
            <person name="Hattori M."/>
            <person name="Takahashi T."/>
        </authorList>
    </citation>
    <scope>NUCLEOTIDE SEQUENCE [LARGE SCALE GENOMIC DNA]</scope>
    <source>
        <strain evidence="1 2">NBRC111894</strain>
    </source>
</reference>
<accession>A0A4Y1Z8Q4</accession>
<dbReference type="AlphaFoldDB" id="A0A4Y1Z8Q4"/>
<evidence type="ECO:0000313" key="1">
    <source>
        <dbReference type="EMBL" id="GAY75432.1"/>
    </source>
</evidence>
<comment type="caution">
    <text evidence="1">The sequence shown here is derived from an EMBL/GenBank/DDBJ whole genome shotgun (WGS) entry which is preliminary data.</text>
</comment>
<evidence type="ECO:0000313" key="2">
    <source>
        <dbReference type="Proteomes" id="UP000319716"/>
    </source>
</evidence>
<proteinExistence type="predicted"/>
<dbReference type="Proteomes" id="UP000319716">
    <property type="component" value="Unassembled WGS sequence"/>
</dbReference>
<dbReference type="EMBL" id="BEXB01000005">
    <property type="protein sequence ID" value="GAY75432.1"/>
    <property type="molecule type" value="Genomic_DNA"/>
</dbReference>
<sequence length="65" mass="7510">MLTKVFMSCDSQVMGMNVSNKLIEQVCYLMGIQLTEEMIKGLFSSTIYQRGHRYYANGRVRGFSF</sequence>